<dbReference type="Gene3D" id="3.40.50.970">
    <property type="match status" value="1"/>
</dbReference>
<dbReference type="GO" id="GO:0003984">
    <property type="term" value="F:acetolactate synthase activity"/>
    <property type="evidence" value="ECO:0007669"/>
    <property type="project" value="UniProtKB-EC"/>
</dbReference>
<evidence type="ECO:0000259" key="1">
    <source>
        <dbReference type="Pfam" id="PF02775"/>
    </source>
</evidence>
<dbReference type="GO" id="GO:0030976">
    <property type="term" value="F:thiamine pyrophosphate binding"/>
    <property type="evidence" value="ECO:0007669"/>
    <property type="project" value="InterPro"/>
</dbReference>
<dbReference type="EC" id="2.2.1.6" evidence="2"/>
<evidence type="ECO:0000313" key="2">
    <source>
        <dbReference type="EMBL" id="CRK75200.1"/>
    </source>
</evidence>
<dbReference type="InterPro" id="IPR011766">
    <property type="entry name" value="TPP_enzyme_TPP-bd"/>
</dbReference>
<accession>A0A0U1NKF3</accession>
<evidence type="ECO:0000313" key="3">
    <source>
        <dbReference type="Proteomes" id="UP000048949"/>
    </source>
</evidence>
<proteinExistence type="predicted"/>
<sequence length="129" mass="13658">MGCAVPLAMCQSIVERNRTVVSFSGDAGFLMVAGELATAADLGLKTIFVVFVDASLALIELKQRGRQMKNRGVDFGRSDFAAIARAFGGAGHCVRSTNELTEALNTAQMADTLTVIAVEIEKGAYDGRI</sequence>
<dbReference type="SUPFAM" id="SSF52518">
    <property type="entry name" value="Thiamin diphosphate-binding fold (THDP-binding)"/>
    <property type="match status" value="1"/>
</dbReference>
<reference evidence="2 3" key="1">
    <citation type="submission" date="2015-04" db="EMBL/GenBank/DDBJ databases">
        <authorList>
            <person name="Syromyatnikov M.Y."/>
            <person name="Popov V.N."/>
        </authorList>
    </citation>
    <scope>NUCLEOTIDE SEQUENCE [LARGE SCALE GENOMIC DNA]</scope>
    <source>
        <strain evidence="2 3">CECT 5292</strain>
    </source>
</reference>
<keyword evidence="2" id="KW-0808">Transferase</keyword>
<dbReference type="AlphaFoldDB" id="A0A0U1NKF3"/>
<dbReference type="GO" id="GO:0044281">
    <property type="term" value="P:small molecule metabolic process"/>
    <property type="evidence" value="ECO:0007669"/>
    <property type="project" value="UniProtKB-ARBA"/>
</dbReference>
<dbReference type="STRING" id="282199.GCA_001049735_01242"/>
<dbReference type="PANTHER" id="PTHR42981">
    <property type="entry name" value="PYRUVATE DEHYDROGENASE [UBIQUINONE]"/>
    <property type="match status" value="1"/>
</dbReference>
<protein>
    <submittedName>
        <fullName evidence="2">Acetolactate synthase, catabolic</fullName>
        <ecNumber evidence="2">2.2.1.6</ecNumber>
    </submittedName>
</protein>
<dbReference type="CDD" id="cd00568">
    <property type="entry name" value="TPP_enzymes"/>
    <property type="match status" value="1"/>
</dbReference>
<dbReference type="InterPro" id="IPR047211">
    <property type="entry name" value="POXB-like"/>
</dbReference>
<dbReference type="InterPro" id="IPR029061">
    <property type="entry name" value="THDP-binding"/>
</dbReference>
<gene>
    <name evidence="2" type="primary">budB</name>
    <name evidence="2" type="ORF">NIG5292_01243</name>
</gene>
<feature type="domain" description="Thiamine pyrophosphate enzyme TPP-binding" evidence="1">
    <location>
        <begin position="1"/>
        <end position="118"/>
    </location>
</feature>
<dbReference type="Pfam" id="PF02775">
    <property type="entry name" value="TPP_enzyme_C"/>
    <property type="match status" value="1"/>
</dbReference>
<name>A0A0U1NKF3_9RHOB</name>
<keyword evidence="3" id="KW-1185">Reference proteome</keyword>
<dbReference type="EMBL" id="CVQV01000005">
    <property type="protein sequence ID" value="CRK75200.1"/>
    <property type="molecule type" value="Genomic_DNA"/>
</dbReference>
<dbReference type="Proteomes" id="UP000048949">
    <property type="component" value="Unassembled WGS sequence"/>
</dbReference>
<organism evidence="2 3">
    <name type="scientific">Nereida ignava</name>
    <dbReference type="NCBI Taxonomy" id="282199"/>
    <lineage>
        <taxon>Bacteria</taxon>
        <taxon>Pseudomonadati</taxon>
        <taxon>Pseudomonadota</taxon>
        <taxon>Alphaproteobacteria</taxon>
        <taxon>Rhodobacterales</taxon>
        <taxon>Roseobacteraceae</taxon>
        <taxon>Nereida</taxon>
    </lineage>
</organism>
<dbReference type="PANTHER" id="PTHR42981:SF2">
    <property type="entry name" value="PYRUVATE DEHYDROGENASE [UBIQUINONE]"/>
    <property type="match status" value="1"/>
</dbReference>